<organism evidence="2 3">
    <name type="scientific">[Myrmecia] bisecta</name>
    <dbReference type="NCBI Taxonomy" id="41462"/>
    <lineage>
        <taxon>Eukaryota</taxon>
        <taxon>Viridiplantae</taxon>
        <taxon>Chlorophyta</taxon>
        <taxon>core chlorophytes</taxon>
        <taxon>Trebouxiophyceae</taxon>
        <taxon>Trebouxiales</taxon>
        <taxon>Trebouxiaceae</taxon>
        <taxon>Myrmecia</taxon>
    </lineage>
</organism>
<accession>A0AAW1R5H5</accession>
<evidence type="ECO:0000313" key="2">
    <source>
        <dbReference type="EMBL" id="KAK9828527.1"/>
    </source>
</evidence>
<feature type="compositionally biased region" description="Acidic residues" evidence="1">
    <location>
        <begin position="199"/>
        <end position="211"/>
    </location>
</feature>
<comment type="caution">
    <text evidence="2">The sequence shown here is derived from an EMBL/GenBank/DDBJ whole genome shotgun (WGS) entry which is preliminary data.</text>
</comment>
<dbReference type="EMBL" id="JALJOR010000001">
    <property type="protein sequence ID" value="KAK9828527.1"/>
    <property type="molecule type" value="Genomic_DNA"/>
</dbReference>
<feature type="compositionally biased region" description="Low complexity" evidence="1">
    <location>
        <begin position="220"/>
        <end position="235"/>
    </location>
</feature>
<sequence length="253" mass="26525">MDVADPVPVTSDKFSRLAAVLGALDSSGPSSVKCSAVNGQPAAAWSLNRGGVFRAGRDPEDSSDEGEADQHGRQELLPGSFVDDEDEEERELPSTCYTLDEPVVVGGGDTGSGAGEQRELEKAARDALAVATAKADTSGRPDPTAAAEQRAELPAFGAGIPFRPRASRNMPNGQQQQQQSSKTNVEGRDMPKPAADIAIPDDEEAAEDTMEVDAAMDVHAAAGPAANGTGATAGRPQRKRQYRARQQRGDEEL</sequence>
<dbReference type="Proteomes" id="UP001489004">
    <property type="component" value="Unassembled WGS sequence"/>
</dbReference>
<name>A0AAW1R5H5_9CHLO</name>
<dbReference type="AlphaFoldDB" id="A0AAW1R5H5"/>
<reference evidence="2 3" key="1">
    <citation type="journal article" date="2024" name="Nat. Commun.">
        <title>Phylogenomics reveals the evolutionary origins of lichenization in chlorophyte algae.</title>
        <authorList>
            <person name="Puginier C."/>
            <person name="Libourel C."/>
            <person name="Otte J."/>
            <person name="Skaloud P."/>
            <person name="Haon M."/>
            <person name="Grisel S."/>
            <person name="Petersen M."/>
            <person name="Berrin J.G."/>
            <person name="Delaux P.M."/>
            <person name="Dal Grande F."/>
            <person name="Keller J."/>
        </authorList>
    </citation>
    <scope>NUCLEOTIDE SEQUENCE [LARGE SCALE GENOMIC DNA]</scope>
    <source>
        <strain evidence="2 3">SAG 2043</strain>
    </source>
</reference>
<evidence type="ECO:0000313" key="3">
    <source>
        <dbReference type="Proteomes" id="UP001489004"/>
    </source>
</evidence>
<feature type="region of interest" description="Disordered" evidence="1">
    <location>
        <begin position="49"/>
        <end position="253"/>
    </location>
</feature>
<feature type="compositionally biased region" description="Basic residues" evidence="1">
    <location>
        <begin position="236"/>
        <end position="246"/>
    </location>
</feature>
<keyword evidence="3" id="KW-1185">Reference proteome</keyword>
<feature type="compositionally biased region" description="Gly residues" evidence="1">
    <location>
        <begin position="105"/>
        <end position="114"/>
    </location>
</feature>
<evidence type="ECO:0000256" key="1">
    <source>
        <dbReference type="SAM" id="MobiDB-lite"/>
    </source>
</evidence>
<proteinExistence type="predicted"/>
<feature type="compositionally biased region" description="Basic and acidic residues" evidence="1">
    <location>
        <begin position="116"/>
        <end position="125"/>
    </location>
</feature>
<gene>
    <name evidence="2" type="ORF">WJX72_000595</name>
</gene>
<protein>
    <submittedName>
        <fullName evidence="2">Uncharacterized protein</fullName>
    </submittedName>
</protein>